<comment type="caution">
    <text evidence="2">The sequence shown here is derived from an EMBL/GenBank/DDBJ whole genome shotgun (WGS) entry which is preliminary data.</text>
</comment>
<feature type="domain" description="STAS" evidence="1">
    <location>
        <begin position="16"/>
        <end position="106"/>
    </location>
</feature>
<dbReference type="EMBL" id="JAOPLV010000001">
    <property type="protein sequence ID" value="MDM5138267.1"/>
    <property type="molecule type" value="Genomic_DNA"/>
</dbReference>
<gene>
    <name evidence="2" type="ORF">OB959_00440</name>
</gene>
<dbReference type="Gene3D" id="3.30.750.24">
    <property type="entry name" value="STAS domain"/>
    <property type="match status" value="1"/>
</dbReference>
<dbReference type="InterPro" id="IPR002645">
    <property type="entry name" value="STAS_dom"/>
</dbReference>
<dbReference type="InterPro" id="IPR058548">
    <property type="entry name" value="MlaB-like_STAS"/>
</dbReference>
<evidence type="ECO:0000259" key="1">
    <source>
        <dbReference type="PROSITE" id="PS50801"/>
    </source>
</evidence>
<organism evidence="2 3">
    <name type="scientific">Aeromonas bestiarum</name>
    <dbReference type="NCBI Taxonomy" id="105751"/>
    <lineage>
        <taxon>Bacteria</taxon>
        <taxon>Pseudomonadati</taxon>
        <taxon>Pseudomonadota</taxon>
        <taxon>Gammaproteobacteria</taxon>
        <taxon>Aeromonadales</taxon>
        <taxon>Aeromonadaceae</taxon>
        <taxon>Aeromonas</taxon>
    </lineage>
</organism>
<dbReference type="InterPro" id="IPR036513">
    <property type="entry name" value="STAS_dom_sf"/>
</dbReference>
<evidence type="ECO:0000313" key="3">
    <source>
        <dbReference type="Proteomes" id="UP001168216"/>
    </source>
</evidence>
<dbReference type="SUPFAM" id="SSF52091">
    <property type="entry name" value="SpoIIaa-like"/>
    <property type="match status" value="1"/>
</dbReference>
<dbReference type="Pfam" id="PF13466">
    <property type="entry name" value="STAS_2"/>
    <property type="match status" value="1"/>
</dbReference>
<evidence type="ECO:0000313" key="2">
    <source>
        <dbReference type="EMBL" id="MDM5138267.1"/>
    </source>
</evidence>
<name>A0AAW7I4J1_9GAMM</name>
<dbReference type="AlphaFoldDB" id="A0AAW7I4J1"/>
<dbReference type="Proteomes" id="UP001168216">
    <property type="component" value="Unassembled WGS sequence"/>
</dbReference>
<accession>A0AAW7I4J1</accession>
<proteinExistence type="predicted"/>
<dbReference type="PROSITE" id="PS50801">
    <property type="entry name" value="STAS"/>
    <property type="match status" value="1"/>
</dbReference>
<protein>
    <submittedName>
        <fullName evidence="2">Anti-anti-sigma factor</fullName>
    </submittedName>
</protein>
<sequence>MSLELDTRHTPPTATLSGELSVMTLGDLQDDLFGLLNFADLNLDLNPLEVLDGCGAQLIAILQQEASQQGKRLRLLASNECVAHEVLTELGLWADVGSEGAVHGHQ</sequence>
<reference evidence="2" key="1">
    <citation type="submission" date="2023-08" db="EMBL/GenBank/DDBJ databases">
        <title>WGS of Aeromonas isolates.</title>
        <authorList>
            <person name="Lee H."/>
        </authorList>
    </citation>
    <scope>NUCLEOTIDE SEQUENCE</scope>
    <source>
        <strain evidence="2">SL22</strain>
    </source>
</reference>
<dbReference type="RefSeq" id="WP_290020946.1">
    <property type="nucleotide sequence ID" value="NZ_JAOPLV010000001.1"/>
</dbReference>